<keyword evidence="1" id="KW-0472">Membrane</keyword>
<dbReference type="AlphaFoldDB" id="A0A1E3SGU7"/>
<dbReference type="Proteomes" id="UP000192739">
    <property type="component" value="Unassembled WGS sequence"/>
</dbReference>
<comment type="caution">
    <text evidence="2">The sequence shown here is derived from an EMBL/GenBank/DDBJ whole genome shotgun (WGS) entry which is preliminary data.</text>
</comment>
<keyword evidence="1" id="KW-1133">Transmembrane helix</keyword>
<sequence length="102" mass="11549">MSPSGQTDRNWWSLAGALVVGIGLAHFVFPAYFDPINKIAFPEHPRRYTYINGGFETLIGLTLLEARERNRWKVVGLAYVSYLLLNLVRARGVSRLRISASR</sequence>
<dbReference type="STRING" id="28445.BHQ20_10730"/>
<protein>
    <recommendedName>
        <fullName evidence="4">DoxX family protein</fullName>
    </recommendedName>
</protein>
<organism evidence="2 3">
    <name type="scientific">Mycobacterium intermedium</name>
    <dbReference type="NCBI Taxonomy" id="28445"/>
    <lineage>
        <taxon>Bacteria</taxon>
        <taxon>Bacillati</taxon>
        <taxon>Actinomycetota</taxon>
        <taxon>Actinomycetes</taxon>
        <taxon>Mycobacteriales</taxon>
        <taxon>Mycobacteriaceae</taxon>
        <taxon>Mycobacterium</taxon>
        <taxon>Mycobacterium simiae complex</taxon>
    </lineage>
</organism>
<name>A0A1E3SGU7_MYCIE</name>
<evidence type="ECO:0000256" key="1">
    <source>
        <dbReference type="SAM" id="Phobius"/>
    </source>
</evidence>
<dbReference type="OrthoDB" id="3482508at2"/>
<feature type="transmembrane region" description="Helical" evidence="1">
    <location>
        <begin position="12"/>
        <end position="33"/>
    </location>
</feature>
<accession>A0A1E3SGU7</accession>
<reference evidence="2 3" key="1">
    <citation type="submission" date="2017-02" db="EMBL/GenBank/DDBJ databases">
        <title>The new phylogeny of genus Mycobacterium.</title>
        <authorList>
            <person name="Tortoli E."/>
            <person name="Trovato A."/>
            <person name="Cirillo D.M."/>
        </authorList>
    </citation>
    <scope>NUCLEOTIDE SEQUENCE [LARGE SCALE GENOMIC DNA]</scope>
    <source>
        <strain evidence="2 3">DSM 44049</strain>
    </source>
</reference>
<proteinExistence type="predicted"/>
<dbReference type="EMBL" id="MVHT01000007">
    <property type="protein sequence ID" value="ORB09775.1"/>
    <property type="molecule type" value="Genomic_DNA"/>
</dbReference>
<dbReference type="RefSeq" id="WP_069419112.1">
    <property type="nucleotide sequence ID" value="NZ_CBCRZH010000005.1"/>
</dbReference>
<keyword evidence="1" id="KW-0812">Transmembrane</keyword>
<keyword evidence="3" id="KW-1185">Reference proteome</keyword>
<evidence type="ECO:0000313" key="3">
    <source>
        <dbReference type="Proteomes" id="UP000192739"/>
    </source>
</evidence>
<evidence type="ECO:0000313" key="2">
    <source>
        <dbReference type="EMBL" id="ORB09775.1"/>
    </source>
</evidence>
<gene>
    <name evidence="2" type="ORF">BST27_04180</name>
</gene>
<evidence type="ECO:0008006" key="4">
    <source>
        <dbReference type="Google" id="ProtNLM"/>
    </source>
</evidence>